<dbReference type="SUPFAM" id="SSF52980">
    <property type="entry name" value="Restriction endonuclease-like"/>
    <property type="match status" value="1"/>
</dbReference>
<dbReference type="InterPro" id="IPR001650">
    <property type="entry name" value="Helicase_C-like"/>
</dbReference>
<dbReference type="Pfam" id="PF00271">
    <property type="entry name" value="Helicase_C"/>
    <property type="match status" value="1"/>
</dbReference>
<dbReference type="InterPro" id="IPR050496">
    <property type="entry name" value="SNF2_RAD54_helicase_repair"/>
</dbReference>
<comment type="caution">
    <text evidence="4">The sequence shown here is derived from an EMBL/GenBank/DDBJ whole genome shotgun (WGS) entry which is preliminary data.</text>
</comment>
<dbReference type="GO" id="GO:0003677">
    <property type="term" value="F:DNA binding"/>
    <property type="evidence" value="ECO:0007669"/>
    <property type="project" value="InterPro"/>
</dbReference>
<evidence type="ECO:0000313" key="4">
    <source>
        <dbReference type="EMBL" id="TDQ04047.1"/>
    </source>
</evidence>
<keyword evidence="4" id="KW-0547">Nucleotide-binding</keyword>
<dbReference type="InterPro" id="IPR000330">
    <property type="entry name" value="SNF2_N"/>
</dbReference>
<name>A0A4R6SJI7_9FIRM</name>
<dbReference type="AlphaFoldDB" id="A0A4R6SJI7"/>
<protein>
    <submittedName>
        <fullName evidence="4">SNF2 family DNA or RNA helicase</fullName>
    </submittedName>
</protein>
<dbReference type="GO" id="GO:0009307">
    <property type="term" value="P:DNA restriction-modification system"/>
    <property type="evidence" value="ECO:0007669"/>
    <property type="project" value="InterPro"/>
</dbReference>
<dbReference type="InterPro" id="IPR014001">
    <property type="entry name" value="Helicase_ATP-bd"/>
</dbReference>
<organism evidence="4 5">
    <name type="scientific">Halanaerobium saccharolyticum</name>
    <dbReference type="NCBI Taxonomy" id="43595"/>
    <lineage>
        <taxon>Bacteria</taxon>
        <taxon>Bacillati</taxon>
        <taxon>Bacillota</taxon>
        <taxon>Clostridia</taxon>
        <taxon>Halanaerobiales</taxon>
        <taxon>Halanaerobiaceae</taxon>
        <taxon>Halanaerobium</taxon>
    </lineage>
</organism>
<dbReference type="InterPro" id="IPR027417">
    <property type="entry name" value="P-loop_NTPase"/>
</dbReference>
<keyword evidence="4" id="KW-0347">Helicase</keyword>
<dbReference type="Pfam" id="PF04471">
    <property type="entry name" value="Mrr_cat"/>
    <property type="match status" value="1"/>
</dbReference>
<dbReference type="PROSITE" id="PS51192">
    <property type="entry name" value="HELICASE_ATP_BIND_1"/>
    <property type="match status" value="1"/>
</dbReference>
<evidence type="ECO:0000259" key="3">
    <source>
        <dbReference type="PROSITE" id="PS51194"/>
    </source>
</evidence>
<dbReference type="PROSITE" id="PS51194">
    <property type="entry name" value="HELICASE_CTER"/>
    <property type="match status" value="1"/>
</dbReference>
<dbReference type="Gene3D" id="3.40.50.300">
    <property type="entry name" value="P-loop containing nucleotide triphosphate hydrolases"/>
    <property type="match status" value="1"/>
</dbReference>
<evidence type="ECO:0000256" key="1">
    <source>
        <dbReference type="ARBA" id="ARBA00022801"/>
    </source>
</evidence>
<dbReference type="InterPro" id="IPR011335">
    <property type="entry name" value="Restrct_endonuc-II-like"/>
</dbReference>
<dbReference type="GO" id="GO:0016787">
    <property type="term" value="F:hydrolase activity"/>
    <property type="evidence" value="ECO:0007669"/>
    <property type="project" value="UniProtKB-KW"/>
</dbReference>
<dbReference type="GO" id="GO:0004519">
    <property type="term" value="F:endonuclease activity"/>
    <property type="evidence" value="ECO:0007669"/>
    <property type="project" value="InterPro"/>
</dbReference>
<dbReference type="InterPro" id="IPR049730">
    <property type="entry name" value="SNF2/RAD54-like_C"/>
</dbReference>
<keyword evidence="4" id="KW-0067">ATP-binding</keyword>
<dbReference type="InterPro" id="IPR038718">
    <property type="entry name" value="SNF2-like_sf"/>
</dbReference>
<dbReference type="Proteomes" id="UP000295176">
    <property type="component" value="Unassembled WGS sequence"/>
</dbReference>
<dbReference type="Gene3D" id="3.40.1350.10">
    <property type="match status" value="1"/>
</dbReference>
<evidence type="ECO:0000259" key="2">
    <source>
        <dbReference type="PROSITE" id="PS51192"/>
    </source>
</evidence>
<feature type="domain" description="Helicase C-terminal" evidence="3">
    <location>
        <begin position="819"/>
        <end position="979"/>
    </location>
</feature>
<dbReference type="EMBL" id="SNXX01000002">
    <property type="protein sequence ID" value="TDQ04047.1"/>
    <property type="molecule type" value="Genomic_DNA"/>
</dbReference>
<dbReference type="SUPFAM" id="SSF52540">
    <property type="entry name" value="P-loop containing nucleoside triphosphate hydrolases"/>
    <property type="match status" value="2"/>
</dbReference>
<dbReference type="CDD" id="cd18793">
    <property type="entry name" value="SF2_C_SNF"/>
    <property type="match status" value="1"/>
</dbReference>
<dbReference type="PANTHER" id="PTHR45629">
    <property type="entry name" value="SNF2/RAD54 FAMILY MEMBER"/>
    <property type="match status" value="1"/>
</dbReference>
<proteinExistence type="predicted"/>
<dbReference type="Gene3D" id="3.40.50.10810">
    <property type="entry name" value="Tandem AAA-ATPase domain"/>
    <property type="match status" value="1"/>
</dbReference>
<keyword evidence="1" id="KW-0378">Hydrolase</keyword>
<feature type="domain" description="Helicase ATP-binding" evidence="2">
    <location>
        <begin position="526"/>
        <end position="694"/>
    </location>
</feature>
<dbReference type="Pfam" id="PF00176">
    <property type="entry name" value="SNF2-rel_dom"/>
    <property type="match status" value="1"/>
</dbReference>
<reference evidence="4 5" key="1">
    <citation type="submission" date="2019-03" db="EMBL/GenBank/DDBJ databases">
        <title>Subsurface microbial communities from deep shales in Ohio and West Virginia, USA.</title>
        <authorList>
            <person name="Wrighton K."/>
        </authorList>
    </citation>
    <scope>NUCLEOTIDE SEQUENCE [LARGE SCALE GENOMIC DNA]</scope>
    <source>
        <strain evidence="4 5">MSL 7</strain>
    </source>
</reference>
<dbReference type="InterPro" id="IPR007560">
    <property type="entry name" value="Restrct_endonuc_IV_Mrr"/>
</dbReference>
<gene>
    <name evidence="4" type="ORF">C7957_102142</name>
</gene>
<dbReference type="SMART" id="SM00490">
    <property type="entry name" value="HELICc"/>
    <property type="match status" value="1"/>
</dbReference>
<dbReference type="InterPro" id="IPR011856">
    <property type="entry name" value="tRNA_endonuc-like_dom_sf"/>
</dbReference>
<dbReference type="GO" id="GO:0004386">
    <property type="term" value="F:helicase activity"/>
    <property type="evidence" value="ECO:0007669"/>
    <property type="project" value="UniProtKB-KW"/>
</dbReference>
<accession>A0A4R6SJI7</accession>
<dbReference type="PANTHER" id="PTHR45629:SF7">
    <property type="entry name" value="DNA EXCISION REPAIR PROTEIN ERCC-6-RELATED"/>
    <property type="match status" value="1"/>
</dbReference>
<sequence>MMKIKDLLNNILNNREKNLYFKPDYENDNFIKIFLYKKYEKIKIEESKNEDIALLLSLTNLDLSDDRMHLKISYENIYDLYYTDDHELINDYQLLGLPDLFNGYINVDNVGNFRQDKIVKYSFSFKDLTDRTNYNIKIYKNNILKYNQTKKLLPKEMYELVNNIGQYNNDEISYSDLVKQFECFKIIKDYAEKTNVLLHSRLRDEEKPIIIDEITLDFKKTEDGLEIYPIVSAKDEEFNKELLNKFDRSQKVRNFYNIKEQGESKKVIFKNKESAEKIKRNRFLTGDDELKFYQGKNEIWEDDKLDLSKYGPRVKGFGYLNYRANDWANESRDLSWFDLDKEPELPKLYTNTNSITLKPEDKEELEAKLRKLKESGNELIEVLLVDDMNNEFKIPLDEDQLVDEIKKITNAIIDISDIKSVDTLKEILDIAENGIQNGFIEYNGKYVKVYNLEYIREQLEKNRNKDNESNESQSKTEALLTYENLEELEYEEESEHLILDKLDIPSKLKGELFPHQKEGLKRLQSLYLANKMNGMLLADDMGLGKTLQLLTFLAWIKERNELNSVLIVAPTTLINNWDNANPLDKGEIQKFFPYDLFDTYKLKGRINSNELENLKNHDIVFTSYTSLRINHVLLGQIKWDVMICDEAQKVKNSTTQVSVAVKSQNAKFKIACSATPIENSLLDLWNIADYAVPGILGARDDFKKTYVNNLADEDISNEQRKQINDDLVERVEKNFLRRNKKDHIEDLPNKLIHIYGFQANENEKEKINRLNELKKMGHNHLPLIQKKISLCSHPALISKSLFEKSDVNNYLKSSTKLRHLRKLINPIKEKEEKVLIFTIFKKMQKIIVKTISKWYGFMPKVVNGETAQNKRTKIFNEFRNSEGFNIIVLSPEVAGVGINLVEANHVIHYTRMWNPAKEDQATDRIYRIGQHKDVHVYYPILSLDEDYESHFKNEKEYVNQFLEADIRKASPEEKLNKLLVDKKNLLMNFFFAAGETKIDFSQFDNEEDSTNDYLTINNIFDFLNPSEFEILISKLYEQKGYKTFPTVQSGDNGVDVVCLNDNKITLIQCKMTDEKSNMPRTAINELIGAKNIYANNLDKEIDKLIVISTSEKMTKQTAASAKHNNVSIILYKDLANELINNRIYYSEIDVNKNNRYSLEKLRKMI</sequence>
<dbReference type="SMART" id="SM00487">
    <property type="entry name" value="DEXDc"/>
    <property type="match status" value="1"/>
</dbReference>
<dbReference type="GO" id="GO:0005524">
    <property type="term" value="F:ATP binding"/>
    <property type="evidence" value="ECO:0007669"/>
    <property type="project" value="InterPro"/>
</dbReference>
<evidence type="ECO:0000313" key="5">
    <source>
        <dbReference type="Proteomes" id="UP000295176"/>
    </source>
</evidence>